<feature type="chain" id="PRO_5026248232" evidence="1">
    <location>
        <begin position="24"/>
        <end position="553"/>
    </location>
</feature>
<protein>
    <submittedName>
        <fullName evidence="2">Uncharacterized protein</fullName>
    </submittedName>
</protein>
<evidence type="ECO:0000313" key="2">
    <source>
        <dbReference type="EMBL" id="QIG78916.1"/>
    </source>
</evidence>
<keyword evidence="3" id="KW-1185">Reference proteome</keyword>
<gene>
    <name evidence="2" type="ORF">G5C33_03350</name>
</gene>
<sequence>MSIRAGMLLCAATLVAVPHGAAAQIRNSASPPAAQRQPLRLDPAIFAAIAQLWEVIGRSDNPVWPGWDASDTPVLVYFPGEQEILLNHPAPPEGYVRADGLLPIVRPPGERVWVRNGETHFPYDGQNTRTDIGGVSTLVVADTLSNLRGWLRNQMNAPGSPADRGDLLTLEALSADPYRTMGLAGHEAFHVFQHARAPDKEITEAALLEYPVLSVDNNLGVALEAQALAAALRAQDEGEILRAARAALAIRLWRRAGLPQSAIAYEDGIEFTEGLAKYVEYALTEALEGRTPIAEMRWVRGFVGFADMSVQRERLIKALLDVTDGTLVVNNDPYGAAPVRFRLYSSGMAIGALLDRLDTPGWKRRIMEPGVTLTGLLAERLGDFDRDAALKAAMASDDALLQRERVTRLAEAGRAANAALLASILEADPATPSWRLVIDYSALGDADPAFGYTPFGTTTLAPGRVIYRMVPVSGRIPGGGDFQQLHPAPMLHDSHDSTITFRVEGAVPDIAPRPAGTLDGVALPGVTLDLLRGSVSVEGDTVVIRLLPASPAE</sequence>
<feature type="signal peptide" evidence="1">
    <location>
        <begin position="1"/>
        <end position="23"/>
    </location>
</feature>
<dbReference type="EMBL" id="CP049109">
    <property type="protein sequence ID" value="QIG78916.1"/>
    <property type="molecule type" value="Genomic_DNA"/>
</dbReference>
<accession>A0A6G6Y2X0</accession>
<dbReference type="KEGG" id="spzr:G5C33_03350"/>
<proteinExistence type="predicted"/>
<evidence type="ECO:0000256" key="1">
    <source>
        <dbReference type="SAM" id="SignalP"/>
    </source>
</evidence>
<reference evidence="2 3" key="1">
    <citation type="submission" date="2020-02" db="EMBL/GenBank/DDBJ databases">
        <authorList>
            <person name="Zheng R.K."/>
            <person name="Sun C.M."/>
        </authorList>
    </citation>
    <scope>NUCLEOTIDE SEQUENCE [LARGE SCALE GENOMIC DNA]</scope>
    <source>
        <strain evidence="3">zrk23</strain>
    </source>
</reference>
<keyword evidence="1" id="KW-0732">Signal</keyword>
<dbReference type="AlphaFoldDB" id="A0A6G6Y2X0"/>
<name>A0A6G6Y2X0_9SPHN</name>
<evidence type="ECO:0000313" key="3">
    <source>
        <dbReference type="Proteomes" id="UP000501568"/>
    </source>
</evidence>
<dbReference type="RefSeq" id="WP_165325916.1">
    <property type="nucleotide sequence ID" value="NZ_CP049109.1"/>
</dbReference>
<dbReference type="Proteomes" id="UP000501568">
    <property type="component" value="Chromosome"/>
</dbReference>
<organism evidence="2 3">
    <name type="scientific">Stakelama tenebrarum</name>
    <dbReference type="NCBI Taxonomy" id="2711215"/>
    <lineage>
        <taxon>Bacteria</taxon>
        <taxon>Pseudomonadati</taxon>
        <taxon>Pseudomonadota</taxon>
        <taxon>Alphaproteobacteria</taxon>
        <taxon>Sphingomonadales</taxon>
        <taxon>Sphingomonadaceae</taxon>
        <taxon>Stakelama</taxon>
    </lineage>
</organism>